<dbReference type="GO" id="GO:0008270">
    <property type="term" value="F:zinc ion binding"/>
    <property type="evidence" value="ECO:0007669"/>
    <property type="project" value="UniProtKB-KW"/>
</dbReference>
<evidence type="ECO:0000256" key="6">
    <source>
        <dbReference type="SAM" id="MobiDB-lite"/>
    </source>
</evidence>
<evidence type="ECO:0000313" key="10">
    <source>
        <dbReference type="Proteomes" id="UP000466442"/>
    </source>
</evidence>
<reference evidence="9" key="1">
    <citation type="journal article" date="2021" name="Mol. Ecol. Resour.">
        <title>Apolygus lucorum genome provides insights into omnivorousness and mesophyll feeding.</title>
        <authorList>
            <person name="Liu Y."/>
            <person name="Liu H."/>
            <person name="Wang H."/>
            <person name="Huang T."/>
            <person name="Liu B."/>
            <person name="Yang B."/>
            <person name="Yin L."/>
            <person name="Li B."/>
            <person name="Zhang Y."/>
            <person name="Zhang S."/>
            <person name="Jiang F."/>
            <person name="Zhang X."/>
            <person name="Ren Y."/>
            <person name="Wang B."/>
            <person name="Wang S."/>
            <person name="Lu Y."/>
            <person name="Wu K."/>
            <person name="Fan W."/>
            <person name="Wang G."/>
        </authorList>
    </citation>
    <scope>NUCLEOTIDE SEQUENCE</scope>
    <source>
        <strain evidence="9">12Hb</strain>
    </source>
</reference>
<dbReference type="Gene3D" id="2.30.30.1150">
    <property type="match status" value="1"/>
</dbReference>
<evidence type="ECO:0000256" key="1">
    <source>
        <dbReference type="ARBA" id="ARBA00022723"/>
    </source>
</evidence>
<dbReference type="EMBL" id="WIXP02000010">
    <property type="protein sequence ID" value="KAF6204095.1"/>
    <property type="molecule type" value="Genomic_DNA"/>
</dbReference>
<dbReference type="PROSITE" id="PS51805">
    <property type="entry name" value="EPHD"/>
    <property type="match status" value="1"/>
</dbReference>
<evidence type="ECO:0000256" key="3">
    <source>
        <dbReference type="ARBA" id="ARBA00022833"/>
    </source>
</evidence>
<feature type="domain" description="PHD-type" evidence="7">
    <location>
        <begin position="135"/>
        <end position="195"/>
    </location>
</feature>
<feature type="compositionally biased region" description="Acidic residues" evidence="6">
    <location>
        <begin position="46"/>
        <end position="56"/>
    </location>
</feature>
<dbReference type="InterPro" id="IPR013083">
    <property type="entry name" value="Znf_RING/FYVE/PHD"/>
</dbReference>
<protein>
    <recommendedName>
        <fullName evidence="11">PHD finger protein 14</fullName>
    </recommendedName>
</protein>
<feature type="compositionally biased region" description="Basic residues" evidence="6">
    <location>
        <begin position="702"/>
        <end position="711"/>
    </location>
</feature>
<dbReference type="InterPro" id="IPR019787">
    <property type="entry name" value="Znf_PHD-finger"/>
</dbReference>
<proteinExistence type="predicted"/>
<dbReference type="PROSITE" id="PS01359">
    <property type="entry name" value="ZF_PHD_1"/>
    <property type="match status" value="2"/>
</dbReference>
<keyword evidence="10" id="KW-1185">Reference proteome</keyword>
<organism evidence="9 10">
    <name type="scientific">Apolygus lucorum</name>
    <name type="common">Small green plant bug</name>
    <name type="synonym">Lygocoris lucorum</name>
    <dbReference type="NCBI Taxonomy" id="248454"/>
    <lineage>
        <taxon>Eukaryota</taxon>
        <taxon>Metazoa</taxon>
        <taxon>Ecdysozoa</taxon>
        <taxon>Arthropoda</taxon>
        <taxon>Hexapoda</taxon>
        <taxon>Insecta</taxon>
        <taxon>Pterygota</taxon>
        <taxon>Neoptera</taxon>
        <taxon>Paraneoptera</taxon>
        <taxon>Hemiptera</taxon>
        <taxon>Heteroptera</taxon>
        <taxon>Panheteroptera</taxon>
        <taxon>Cimicomorpha</taxon>
        <taxon>Miridae</taxon>
        <taxon>Mirini</taxon>
        <taxon>Apolygus</taxon>
    </lineage>
</organism>
<evidence type="ECO:0000256" key="2">
    <source>
        <dbReference type="ARBA" id="ARBA00022771"/>
    </source>
</evidence>
<dbReference type="CDD" id="cd15562">
    <property type="entry name" value="PHD2_PHF14"/>
    <property type="match status" value="1"/>
</dbReference>
<accession>A0A8S9X944</accession>
<sequence length="835" mass="93316">MLRCSFCKSQSYSSRCAEVMDSKMPYYALERDPQKRRVKPPQALFELDDLGESSDDSDFRIEDHADESDDDSIDSNANGNKADGADDSSSGSSDESDLDDAAALEEANNEAKDYINNLSDNCNKKQFNPKDALKIMICTVCLGDRSDAANEIIECDSCGVTVHEGCYGVQDSDSVCSTDSPCPTTPWFCDACKAGLEDASCELCPNRGGIFKETDVGKWVHLVCALYMPGVAFAEVDKLQNVTLFEMAYSKWGHKSCSLCQDQRFARTGVAVGCDAGMCKSYFHVTCGQREGLLAEAHSEEADQADPFYAHCKLHTDKTLLKKRKRNWLALQMRMEEIRKNRKDDAESQRIQRRLAKYRTKYMGTRVNRIQPWVPTQKMARLLTTSASACRALWRKAELSGADTQSWAMREAQVEALADIHRRWHIQPAFSVEFIGYYLDRNNRVSTLRKQVAELAEENSRLLDEQAVTEEKRDQIYKEHALEVTANEELKSGVLKFHDLVSFLCPNKRLPVLSMIGRPVLTPPTNIGRPVLTAAARKCLAPPVQRKDSTSSVSAARSVDNVCTLCKGKQDQHLLADCDTCKNFYHLACLDPPLAKMPKKTKLFGWQCSECDNDSSDSDRENVVDTEAPRRLRKSGNGDHFLSDVYDFNPDKSEPPPAVCPPTEIPAVPTVDLTDDDKLKEKKRKREKHHNHRYSPEPTYSKPHKHKHKRSKQQEEQRQSLKICFKSVPSTGGGSSYVATPSGGLSTSPMPADVPFNVSSGQPARNSVKSKKEEATILCATCNLVGDNSNLVRCDECLQGFHFQCLDPPVKKSPKVRGYSWHCANCDPTESGEED</sequence>
<dbReference type="SUPFAM" id="SSF57903">
    <property type="entry name" value="FYVE/PHD zinc finger"/>
    <property type="match status" value="3"/>
</dbReference>
<comment type="caution">
    <text evidence="9">The sequence shown here is derived from an EMBL/GenBank/DDBJ whole genome shotgun (WGS) entry which is preliminary data.</text>
</comment>
<feature type="compositionally biased region" description="Pro residues" evidence="6">
    <location>
        <begin position="655"/>
        <end position="664"/>
    </location>
</feature>
<evidence type="ECO:0000256" key="4">
    <source>
        <dbReference type="PROSITE-ProRule" id="PRU00146"/>
    </source>
</evidence>
<feature type="compositionally biased region" description="Basic and acidic residues" evidence="6">
    <location>
        <begin position="617"/>
        <end position="630"/>
    </location>
</feature>
<feature type="compositionally biased region" description="Basic residues" evidence="6">
    <location>
        <begin position="681"/>
        <end position="693"/>
    </location>
</feature>
<dbReference type="CDD" id="cd15561">
    <property type="entry name" value="PHD1_PHF14"/>
    <property type="match status" value="1"/>
</dbReference>
<keyword evidence="5" id="KW-0175">Coiled coil</keyword>
<feature type="coiled-coil region" evidence="5">
    <location>
        <begin position="445"/>
        <end position="472"/>
    </location>
</feature>
<feature type="compositionally biased region" description="Acidic residues" evidence="6">
    <location>
        <begin position="64"/>
        <end position="73"/>
    </location>
</feature>
<dbReference type="Proteomes" id="UP000466442">
    <property type="component" value="Unassembled WGS sequence"/>
</dbReference>
<evidence type="ECO:0000313" key="9">
    <source>
        <dbReference type="EMBL" id="KAF6204095.1"/>
    </source>
</evidence>
<evidence type="ECO:0000259" key="8">
    <source>
        <dbReference type="PROSITE" id="PS51805"/>
    </source>
</evidence>
<name>A0A8S9X944_APOLU</name>
<feature type="region of interest" description="Disordered" evidence="6">
    <location>
        <begin position="611"/>
        <end position="719"/>
    </location>
</feature>
<dbReference type="Pfam" id="PF13832">
    <property type="entry name" value="zf-HC5HC2H_2"/>
    <property type="match status" value="1"/>
</dbReference>
<feature type="domain" description="PHD-type" evidence="7">
    <location>
        <begin position="560"/>
        <end position="614"/>
    </location>
</feature>
<evidence type="ECO:0000259" key="7">
    <source>
        <dbReference type="PROSITE" id="PS50016"/>
    </source>
</evidence>
<dbReference type="InterPro" id="IPR011011">
    <property type="entry name" value="Znf_FYVE_PHD"/>
</dbReference>
<dbReference type="PANTHER" id="PTHR13793">
    <property type="entry name" value="PHD FINGER PROTEINS"/>
    <property type="match status" value="1"/>
</dbReference>
<dbReference type="Pfam" id="PF00628">
    <property type="entry name" value="PHD"/>
    <property type="match status" value="2"/>
</dbReference>
<dbReference type="CDD" id="cd15563">
    <property type="entry name" value="PHD3_PHF14"/>
    <property type="match status" value="1"/>
</dbReference>
<gene>
    <name evidence="9" type="ORF">GE061_002435</name>
</gene>
<dbReference type="InterPro" id="IPR034732">
    <property type="entry name" value="EPHD"/>
</dbReference>
<keyword evidence="3" id="KW-0862">Zinc</keyword>
<dbReference type="InterPro" id="IPR019786">
    <property type="entry name" value="Zinc_finger_PHD-type_CS"/>
</dbReference>
<dbReference type="GO" id="GO:0006357">
    <property type="term" value="P:regulation of transcription by RNA polymerase II"/>
    <property type="evidence" value="ECO:0007669"/>
    <property type="project" value="TreeGrafter"/>
</dbReference>
<feature type="domain" description="PHD-type" evidence="7">
    <location>
        <begin position="776"/>
        <end position="829"/>
    </location>
</feature>
<dbReference type="InterPro" id="IPR001965">
    <property type="entry name" value="Znf_PHD"/>
</dbReference>
<dbReference type="InterPro" id="IPR001841">
    <property type="entry name" value="Znf_RING"/>
</dbReference>
<feature type="region of interest" description="Disordered" evidence="6">
    <location>
        <begin position="31"/>
        <end position="101"/>
    </location>
</feature>
<keyword evidence="2 4" id="KW-0863">Zinc-finger</keyword>
<dbReference type="SMART" id="SM00249">
    <property type="entry name" value="PHD"/>
    <property type="match status" value="4"/>
</dbReference>
<feature type="domain" description="PHD-type" evidence="8">
    <location>
        <begin position="198"/>
        <end position="316"/>
    </location>
</feature>
<dbReference type="PANTHER" id="PTHR13793:SF150">
    <property type="entry name" value="PHD FINGER PROTEIN 14"/>
    <property type="match status" value="1"/>
</dbReference>
<dbReference type="OrthoDB" id="336088at2759"/>
<dbReference type="InterPro" id="IPR050701">
    <property type="entry name" value="Histone_Mod_Regulator"/>
</dbReference>
<evidence type="ECO:0000256" key="5">
    <source>
        <dbReference type="SAM" id="Coils"/>
    </source>
</evidence>
<dbReference type="Gene3D" id="3.30.40.10">
    <property type="entry name" value="Zinc/RING finger domain, C3HC4 (zinc finger)"/>
    <property type="match status" value="3"/>
</dbReference>
<evidence type="ECO:0008006" key="11">
    <source>
        <dbReference type="Google" id="ProtNLM"/>
    </source>
</evidence>
<keyword evidence="1" id="KW-0479">Metal-binding</keyword>
<dbReference type="SMART" id="SM00184">
    <property type="entry name" value="RING"/>
    <property type="match status" value="3"/>
</dbReference>
<dbReference type="AlphaFoldDB" id="A0A8S9X944"/>
<dbReference type="PROSITE" id="PS50016">
    <property type="entry name" value="ZF_PHD_2"/>
    <property type="match status" value="3"/>
</dbReference>
<dbReference type="CDD" id="cd15674">
    <property type="entry name" value="ePHD_PHF14"/>
    <property type="match status" value="1"/>
</dbReference>